<organism evidence="1 2">
    <name type="scientific">Candidatus Colwellbacteria bacterium CG23_combo_of_CG06-09_8_20_14_all_42_19</name>
    <dbReference type="NCBI Taxonomy" id="1974541"/>
    <lineage>
        <taxon>Bacteria</taxon>
        <taxon>Candidatus Colwelliibacteriota</taxon>
    </lineage>
</organism>
<evidence type="ECO:0000313" key="2">
    <source>
        <dbReference type="Proteomes" id="UP000230007"/>
    </source>
</evidence>
<dbReference type="AlphaFoldDB" id="A0A2H0ALF5"/>
<gene>
    <name evidence="1" type="ORF">COX15_01115</name>
</gene>
<proteinExistence type="predicted"/>
<reference evidence="1 2" key="1">
    <citation type="submission" date="2017-09" db="EMBL/GenBank/DDBJ databases">
        <title>Depth-based differentiation of microbial function through sediment-hosted aquifers and enrichment of novel symbionts in the deep terrestrial subsurface.</title>
        <authorList>
            <person name="Probst A.J."/>
            <person name="Ladd B."/>
            <person name="Jarett J.K."/>
            <person name="Geller-Mcgrath D.E."/>
            <person name="Sieber C.M."/>
            <person name="Emerson J.B."/>
            <person name="Anantharaman K."/>
            <person name="Thomas B.C."/>
            <person name="Malmstrom R."/>
            <person name="Stieglmeier M."/>
            <person name="Klingl A."/>
            <person name="Woyke T."/>
            <person name="Ryan C.M."/>
            <person name="Banfield J.F."/>
        </authorList>
    </citation>
    <scope>NUCLEOTIDE SEQUENCE [LARGE SCALE GENOMIC DNA]</scope>
    <source>
        <strain evidence="1">CG23_combo_of_CG06-09_8_20_14_all_42_19</strain>
    </source>
</reference>
<dbReference type="Proteomes" id="UP000230007">
    <property type="component" value="Unassembled WGS sequence"/>
</dbReference>
<evidence type="ECO:0000313" key="1">
    <source>
        <dbReference type="EMBL" id="PIP46256.1"/>
    </source>
</evidence>
<dbReference type="EMBL" id="PCSK01000022">
    <property type="protein sequence ID" value="PIP46256.1"/>
    <property type="molecule type" value="Genomic_DNA"/>
</dbReference>
<name>A0A2H0ALF5_9BACT</name>
<sequence length="125" mass="14822">MEEDSYQVTFVPKRLKVDDKPEFNHFPVNILFASIKKKDNKQKVRYSVYLPDLSTYTENDKNQGMEYYNVIDRNYWLWISRNKESGSYIGFKYRGPRCNPESLGSATGINYEVFFRFFTALGVKE</sequence>
<accession>A0A2H0ALF5</accession>
<comment type="caution">
    <text evidence="1">The sequence shown here is derived from an EMBL/GenBank/DDBJ whole genome shotgun (WGS) entry which is preliminary data.</text>
</comment>
<protein>
    <submittedName>
        <fullName evidence="1">Uncharacterized protein</fullName>
    </submittedName>
</protein>